<dbReference type="SMART" id="SM00248">
    <property type="entry name" value="ANK"/>
    <property type="match status" value="4"/>
</dbReference>
<dbReference type="InterPro" id="IPR036770">
    <property type="entry name" value="Ankyrin_rpt-contain_sf"/>
</dbReference>
<dbReference type="PANTHER" id="PTHR10972:SF209">
    <property type="entry name" value="OXYSTEROL-BINDING PROTEIN"/>
    <property type="match status" value="1"/>
</dbReference>
<keyword evidence="4" id="KW-0040">ANK repeat</keyword>
<evidence type="ECO:0000256" key="3">
    <source>
        <dbReference type="ARBA" id="ARBA00023121"/>
    </source>
</evidence>
<evidence type="ECO:0000313" key="10">
    <source>
        <dbReference type="Proteomes" id="UP000678393"/>
    </source>
</evidence>
<dbReference type="Gene3D" id="2.40.160.120">
    <property type="match status" value="1"/>
</dbReference>
<dbReference type="GO" id="GO:0032934">
    <property type="term" value="F:sterol binding"/>
    <property type="evidence" value="ECO:0007669"/>
    <property type="project" value="TreeGrafter"/>
</dbReference>
<dbReference type="Pfam" id="PF13857">
    <property type="entry name" value="Ank_5"/>
    <property type="match status" value="1"/>
</dbReference>
<dbReference type="SUPFAM" id="SSF50729">
    <property type="entry name" value="PH domain-like"/>
    <property type="match status" value="1"/>
</dbReference>
<evidence type="ECO:0000256" key="4">
    <source>
        <dbReference type="PROSITE-ProRule" id="PRU00023"/>
    </source>
</evidence>
<proteinExistence type="inferred from homology"/>
<dbReference type="PROSITE" id="PS50088">
    <property type="entry name" value="ANK_REPEAT"/>
    <property type="match status" value="3"/>
</dbReference>
<protein>
    <recommendedName>
        <fullName evidence="6">Oxysterol-binding protein</fullName>
    </recommendedName>
</protein>
<sequence length="945" mass="107220">MNYNGVSSDGEPDLAEMFDVPEDELLYAARHGKEETVMRREKSNRGWTPLHLAAYFGHAAAVRVLLEFGAGADILNSCGESSLHLAAYTGREEVVALLLQHGADTNILNTQGQKPRDVAKTQHIVDMINAADSTASMRIESDFLEAAAAGESEMLSQLLNHSRSLNINVQDTHGNSALHLAALRGHGPAAVLLLQHGIDSNARNKSGQLAYDVAHSSSMKQVLGLQSIREICLQPQRFEGTLLKKSRFVGYKQLWVVLDRGVLSYFQNRGDASTGAKRKGMKYLDEAKVFTNKLDPGEIKISFSDGSSHTLHLESSSGSQVTLQKWLNALREHISFSTHYTHRGKDIVDDPADDIVSLGTMQDSLQNAQAHRGHLEKQVNILKQCIEQISKLLSGESGSKGGQVITPGKFSVDCRMSTDLRIVTTQCMDILKSSQNMYQALSHCMALLSQQEELRQNQLREERERCRMLQDSLHALATEHHELEKSISRRPSFISSMDEEFFDCDDDDYVDLICHEICTKRSDVAIRQTSLPVPMFSRSDFSFWSILKQCIGKELSKITMPVVFNEPLSFIQRLAEYMEYAPLVEKAARCENPIERMEFVAAFAVSALSSNWGRIGKPFNPLLGETYELDRPDLGFRFIGEQVSHHPPVTAFCAEGKSYTFHGSIQPKLKFWGKSVEISPKGVITLTLHEFDETYTWQNVNCVIHNVIVGSLWVEHYGVMEITCNKSNINAVINFKQSGWFAKDLHHVEGFIYRGKVKERALYGTWVLGLYSCSPEAYEKYMSDINAKAKHSTKVMTCFQTLTPQEKKEEEKPQVLNFNYEIPGQKTLWKVNPRPPHSDQYYHFSLFAMSLNELTPEMASKLPPTDSRFRPDIRSMEEGKIDHSAEEKNRVEEKQREARNDRKKSKKEWQPQWFQYQKDPATGKEDWVFDSNYWKRNWTQCADIY</sequence>
<dbReference type="GO" id="GO:0097038">
    <property type="term" value="C:perinuclear endoplasmic reticulum"/>
    <property type="evidence" value="ECO:0007669"/>
    <property type="project" value="TreeGrafter"/>
</dbReference>
<keyword evidence="3" id="KW-0446">Lipid-binding</keyword>
<comment type="caution">
    <text evidence="9">The sequence shown here is derived from an EMBL/GenBank/DDBJ whole genome shotgun (WGS) entry which is preliminary data.</text>
</comment>
<feature type="region of interest" description="Disordered" evidence="7">
    <location>
        <begin position="877"/>
        <end position="915"/>
    </location>
</feature>
<dbReference type="InterPro" id="IPR000648">
    <property type="entry name" value="Oxysterol-bd"/>
</dbReference>
<dbReference type="PRINTS" id="PR01415">
    <property type="entry name" value="ANKYRIN"/>
</dbReference>
<dbReference type="InterPro" id="IPR011993">
    <property type="entry name" value="PH-like_dom_sf"/>
</dbReference>
<evidence type="ECO:0000256" key="5">
    <source>
        <dbReference type="RuleBase" id="RU003844"/>
    </source>
</evidence>
<dbReference type="PANTHER" id="PTHR10972">
    <property type="entry name" value="OXYSTEROL-BINDING PROTEIN-RELATED"/>
    <property type="match status" value="1"/>
</dbReference>
<organism evidence="9 10">
    <name type="scientific">Candidula unifasciata</name>
    <dbReference type="NCBI Taxonomy" id="100452"/>
    <lineage>
        <taxon>Eukaryota</taxon>
        <taxon>Metazoa</taxon>
        <taxon>Spiralia</taxon>
        <taxon>Lophotrochozoa</taxon>
        <taxon>Mollusca</taxon>
        <taxon>Gastropoda</taxon>
        <taxon>Heterobranchia</taxon>
        <taxon>Euthyneura</taxon>
        <taxon>Panpulmonata</taxon>
        <taxon>Eupulmonata</taxon>
        <taxon>Stylommatophora</taxon>
        <taxon>Helicina</taxon>
        <taxon>Helicoidea</taxon>
        <taxon>Geomitridae</taxon>
        <taxon>Candidula</taxon>
    </lineage>
</organism>
<name>A0A8S4A0U6_9EUPU</name>
<dbReference type="EMBL" id="CAJHNH020007756">
    <property type="protein sequence ID" value="CAG5134914.1"/>
    <property type="molecule type" value="Genomic_DNA"/>
</dbReference>
<dbReference type="GO" id="GO:0005886">
    <property type="term" value="C:plasma membrane"/>
    <property type="evidence" value="ECO:0007669"/>
    <property type="project" value="TreeGrafter"/>
</dbReference>
<feature type="repeat" description="ANK" evidence="4">
    <location>
        <begin position="78"/>
        <end position="110"/>
    </location>
</feature>
<gene>
    <name evidence="9" type="ORF">CUNI_LOCUS20472</name>
</gene>
<dbReference type="InterPro" id="IPR037239">
    <property type="entry name" value="OSBP_sf"/>
</dbReference>
<dbReference type="PROSITE" id="PS50003">
    <property type="entry name" value="PH_DOMAIN"/>
    <property type="match status" value="1"/>
</dbReference>
<dbReference type="GO" id="GO:0006869">
    <property type="term" value="P:lipid transport"/>
    <property type="evidence" value="ECO:0007669"/>
    <property type="project" value="UniProtKB-KW"/>
</dbReference>
<feature type="non-terminal residue" evidence="9">
    <location>
        <position position="945"/>
    </location>
</feature>
<dbReference type="InterPro" id="IPR002110">
    <property type="entry name" value="Ankyrin_rpt"/>
</dbReference>
<evidence type="ECO:0000256" key="1">
    <source>
        <dbReference type="ARBA" id="ARBA00022448"/>
    </source>
</evidence>
<feature type="repeat" description="ANK" evidence="4">
    <location>
        <begin position="45"/>
        <end position="77"/>
    </location>
</feature>
<feature type="repeat" description="ANK" evidence="4">
    <location>
        <begin position="173"/>
        <end position="205"/>
    </location>
</feature>
<dbReference type="PROSITE" id="PS50297">
    <property type="entry name" value="ANK_REP_REGION"/>
    <property type="match status" value="3"/>
</dbReference>
<comment type="similarity">
    <text evidence="5">Belongs to the OSBP family.</text>
</comment>
<reference evidence="9" key="1">
    <citation type="submission" date="2021-04" db="EMBL/GenBank/DDBJ databases">
        <authorList>
            <consortium name="Molecular Ecology Group"/>
        </authorList>
    </citation>
    <scope>NUCLEOTIDE SEQUENCE</scope>
</reference>
<feature type="domain" description="PH" evidence="8">
    <location>
        <begin position="235"/>
        <end position="335"/>
    </location>
</feature>
<keyword evidence="1 6" id="KW-0813">Transport</keyword>
<dbReference type="Gene3D" id="1.25.40.20">
    <property type="entry name" value="Ankyrin repeat-containing domain"/>
    <property type="match status" value="2"/>
</dbReference>
<feature type="compositionally biased region" description="Basic and acidic residues" evidence="7">
    <location>
        <begin position="877"/>
        <end position="900"/>
    </location>
</feature>
<dbReference type="OrthoDB" id="416222at2759"/>
<accession>A0A8S4A0U6</accession>
<dbReference type="Pfam" id="PF12796">
    <property type="entry name" value="Ank_2"/>
    <property type="match status" value="1"/>
</dbReference>
<evidence type="ECO:0000313" key="9">
    <source>
        <dbReference type="EMBL" id="CAG5134914.1"/>
    </source>
</evidence>
<dbReference type="SUPFAM" id="SSF144000">
    <property type="entry name" value="Oxysterol-binding protein-like"/>
    <property type="match status" value="1"/>
</dbReference>
<dbReference type="Pfam" id="PF01237">
    <property type="entry name" value="Oxysterol_BP"/>
    <property type="match status" value="1"/>
</dbReference>
<dbReference type="Gene3D" id="3.30.70.3490">
    <property type="match status" value="1"/>
</dbReference>
<dbReference type="Gene3D" id="2.30.29.30">
    <property type="entry name" value="Pleckstrin-homology domain (PH domain)/Phosphotyrosine-binding domain (PTB)"/>
    <property type="match status" value="1"/>
</dbReference>
<evidence type="ECO:0000259" key="8">
    <source>
        <dbReference type="PROSITE" id="PS50003"/>
    </source>
</evidence>
<dbReference type="Pfam" id="PF00169">
    <property type="entry name" value="PH"/>
    <property type="match status" value="1"/>
</dbReference>
<dbReference type="AlphaFoldDB" id="A0A8S4A0U6"/>
<dbReference type="InterPro" id="IPR001849">
    <property type="entry name" value="PH_domain"/>
</dbReference>
<keyword evidence="10" id="KW-1185">Reference proteome</keyword>
<dbReference type="SMART" id="SM00233">
    <property type="entry name" value="PH"/>
    <property type="match status" value="1"/>
</dbReference>
<dbReference type="PROSITE" id="PS01013">
    <property type="entry name" value="OSBP"/>
    <property type="match status" value="1"/>
</dbReference>
<dbReference type="GO" id="GO:0005829">
    <property type="term" value="C:cytosol"/>
    <property type="evidence" value="ECO:0007669"/>
    <property type="project" value="TreeGrafter"/>
</dbReference>
<dbReference type="Proteomes" id="UP000678393">
    <property type="component" value="Unassembled WGS sequence"/>
</dbReference>
<dbReference type="InterPro" id="IPR018494">
    <property type="entry name" value="Oxysterol-bd_CS"/>
</dbReference>
<evidence type="ECO:0000256" key="6">
    <source>
        <dbReference type="RuleBase" id="RU003845"/>
    </source>
</evidence>
<evidence type="ECO:0000256" key="7">
    <source>
        <dbReference type="SAM" id="MobiDB-lite"/>
    </source>
</evidence>
<dbReference type="SUPFAM" id="SSF48403">
    <property type="entry name" value="Ankyrin repeat"/>
    <property type="match status" value="1"/>
</dbReference>
<keyword evidence="2 6" id="KW-0445">Lipid transport</keyword>
<evidence type="ECO:0000256" key="2">
    <source>
        <dbReference type="ARBA" id="ARBA00023055"/>
    </source>
</evidence>
<dbReference type="FunFam" id="2.40.160.120:FF:000005">
    <property type="entry name" value="Oxysterol-binding protein"/>
    <property type="match status" value="1"/>
</dbReference>